<protein>
    <submittedName>
        <fullName evidence="4">30S ribosomal protein S6</fullName>
    </submittedName>
</protein>
<keyword evidence="4" id="KW-0689">Ribosomal protein</keyword>
<organism evidence="2">
    <name type="scientific">Cladocopium goreaui</name>
    <dbReference type="NCBI Taxonomy" id="2562237"/>
    <lineage>
        <taxon>Eukaryota</taxon>
        <taxon>Sar</taxon>
        <taxon>Alveolata</taxon>
        <taxon>Dinophyceae</taxon>
        <taxon>Suessiales</taxon>
        <taxon>Symbiodiniaceae</taxon>
        <taxon>Cladocopium</taxon>
    </lineage>
</organism>
<evidence type="ECO:0000313" key="5">
    <source>
        <dbReference type="Proteomes" id="UP001152797"/>
    </source>
</evidence>
<evidence type="ECO:0000313" key="2">
    <source>
        <dbReference type="EMBL" id="CAI3985000.1"/>
    </source>
</evidence>
<feature type="compositionally biased region" description="Basic residues" evidence="1">
    <location>
        <begin position="231"/>
        <end position="265"/>
    </location>
</feature>
<dbReference type="OrthoDB" id="441215at2759"/>
<feature type="compositionally biased region" description="Basic and acidic residues" evidence="1">
    <location>
        <begin position="174"/>
        <end position="230"/>
    </location>
</feature>
<dbReference type="EMBL" id="CAMXCT020000944">
    <property type="protein sequence ID" value="CAL1138375.1"/>
    <property type="molecule type" value="Genomic_DNA"/>
</dbReference>
<comment type="caution">
    <text evidence="2">The sequence shown here is derived from an EMBL/GenBank/DDBJ whole genome shotgun (WGS) entry which is preliminary data.</text>
</comment>
<dbReference type="GO" id="GO:0005840">
    <property type="term" value="C:ribosome"/>
    <property type="evidence" value="ECO:0007669"/>
    <property type="project" value="UniProtKB-KW"/>
</dbReference>
<dbReference type="Proteomes" id="UP001152797">
    <property type="component" value="Unassembled WGS sequence"/>
</dbReference>
<feature type="compositionally biased region" description="Pro residues" evidence="1">
    <location>
        <begin position="111"/>
        <end position="123"/>
    </location>
</feature>
<evidence type="ECO:0000313" key="4">
    <source>
        <dbReference type="EMBL" id="CAL4772312.1"/>
    </source>
</evidence>
<evidence type="ECO:0000313" key="3">
    <source>
        <dbReference type="EMBL" id="CAL1138375.1"/>
    </source>
</evidence>
<dbReference type="EMBL" id="CAMXCT030000944">
    <property type="protein sequence ID" value="CAL4772312.1"/>
    <property type="molecule type" value="Genomic_DNA"/>
</dbReference>
<reference evidence="2" key="1">
    <citation type="submission" date="2022-10" db="EMBL/GenBank/DDBJ databases">
        <authorList>
            <person name="Chen Y."/>
            <person name="Dougan E. K."/>
            <person name="Chan C."/>
            <person name="Rhodes N."/>
            <person name="Thang M."/>
        </authorList>
    </citation>
    <scope>NUCLEOTIDE SEQUENCE</scope>
</reference>
<accession>A0A9P1C5P8</accession>
<proteinExistence type="predicted"/>
<feature type="compositionally biased region" description="Low complexity" evidence="1">
    <location>
        <begin position="135"/>
        <end position="145"/>
    </location>
</feature>
<name>A0A9P1C5P8_9DINO</name>
<evidence type="ECO:0000256" key="1">
    <source>
        <dbReference type="SAM" id="MobiDB-lite"/>
    </source>
</evidence>
<reference evidence="3" key="2">
    <citation type="submission" date="2024-04" db="EMBL/GenBank/DDBJ databases">
        <authorList>
            <person name="Chen Y."/>
            <person name="Shah S."/>
            <person name="Dougan E. K."/>
            <person name="Thang M."/>
            <person name="Chan C."/>
        </authorList>
    </citation>
    <scope>NUCLEOTIDE SEQUENCE [LARGE SCALE GENOMIC DNA]</scope>
</reference>
<keyword evidence="5" id="KW-1185">Reference proteome</keyword>
<dbReference type="AlphaFoldDB" id="A0A9P1C5P8"/>
<gene>
    <name evidence="2" type="ORF">C1SCF055_LOCUS12491</name>
</gene>
<feature type="region of interest" description="Disordered" evidence="1">
    <location>
        <begin position="174"/>
        <end position="265"/>
    </location>
</feature>
<dbReference type="EMBL" id="CAMXCT010000944">
    <property type="protein sequence ID" value="CAI3985000.1"/>
    <property type="molecule type" value="Genomic_DNA"/>
</dbReference>
<feature type="region of interest" description="Disordered" evidence="1">
    <location>
        <begin position="103"/>
        <end position="148"/>
    </location>
</feature>
<keyword evidence="4" id="KW-0687">Ribonucleoprotein</keyword>
<sequence>MQVLTAGHHGQKLRYALSCEGYGSASRVKQLSAAQAKESKHFEALTARMVSTAWRPCDLLRLLAVFPFLRNDSEKFHAFWTRRLRDKLLPAFGRPTREELAKVRKRQEELWPPPPPKVEPLPSPKAEAKAEAKASPKPSEAATSSWRYDWKSKQRNDHYKEGWSDHWKHWNWRDQKDDRNDRKDVRKEDRYRRDNRDNRDAWKEDRHSKRRESRSPERKKSRKEENTVKKADRRRSRSLRSRSRRRSRSRSRSRQRKKRSRERRK</sequence>